<evidence type="ECO:0000313" key="4">
    <source>
        <dbReference type="Proteomes" id="UP000010931"/>
    </source>
</evidence>
<sequence>MADSHRLTRVEFLEQAPSGLKSGSPMLRLVSPYGDSNRRQRQYH</sequence>
<dbReference type="EMBL" id="AEJB01000361">
    <property type="protein sequence ID" value="ELP65940.1"/>
    <property type="molecule type" value="Genomic_DNA"/>
</dbReference>
<dbReference type="Proteomes" id="UP000010931">
    <property type="component" value="Unassembled WGS sequence"/>
</dbReference>
<evidence type="ECO:0000256" key="1">
    <source>
        <dbReference type="SAM" id="MobiDB-lite"/>
    </source>
</evidence>
<name>L7F6X3_STRT8</name>
<reference evidence="3 4" key="1">
    <citation type="journal article" date="2011" name="Plasmid">
        <title>Streptomyces turgidiscabies Car8 contains a modular pathogenicity island that shares virulence genes with other actinobacterial plant pathogens.</title>
        <authorList>
            <person name="Huguet-Tapia J.C."/>
            <person name="Badger J.H."/>
            <person name="Loria R."/>
            <person name="Pettis G.S."/>
        </authorList>
    </citation>
    <scope>NUCLEOTIDE SEQUENCE [LARGE SCALE GENOMIC DNA]</scope>
    <source>
        <strain evidence="3 4">Car8</strain>
    </source>
</reference>
<evidence type="ECO:0000313" key="2">
    <source>
        <dbReference type="EMBL" id="ELP65940.1"/>
    </source>
</evidence>
<gene>
    <name evidence="2" type="ORF">STRTUCAR8_01324</name>
    <name evidence="3" type="ORF">STRTUCAR8_04143</name>
</gene>
<protein>
    <submittedName>
        <fullName evidence="3">Uncharacterized protein</fullName>
    </submittedName>
</protein>
<dbReference type="AlphaFoldDB" id="L7F6X3"/>
<keyword evidence="4" id="KW-1185">Reference proteome</keyword>
<feature type="region of interest" description="Disordered" evidence="1">
    <location>
        <begin position="16"/>
        <end position="44"/>
    </location>
</feature>
<dbReference type="EMBL" id="AEJB01000357">
    <property type="protein sequence ID" value="ELP66410.1"/>
    <property type="molecule type" value="Genomic_DNA"/>
</dbReference>
<evidence type="ECO:0000313" key="3">
    <source>
        <dbReference type="EMBL" id="ELP66410.1"/>
    </source>
</evidence>
<reference evidence="3" key="2">
    <citation type="submission" date="2012-12" db="EMBL/GenBank/DDBJ databases">
        <authorList>
            <person name="Huguet-Tapia J.C."/>
            <person name="Durkin A.S."/>
            <person name="Pettis G.S."/>
            <person name="Badger J.H."/>
        </authorList>
    </citation>
    <scope>NUCLEOTIDE SEQUENCE</scope>
    <source>
        <strain evidence="3">Car8</strain>
    </source>
</reference>
<proteinExistence type="predicted"/>
<accession>L7F6X3</accession>
<organism evidence="3 4">
    <name type="scientific">Streptomyces turgidiscabies (strain Car8)</name>
    <dbReference type="NCBI Taxonomy" id="698760"/>
    <lineage>
        <taxon>Bacteria</taxon>
        <taxon>Bacillati</taxon>
        <taxon>Actinomycetota</taxon>
        <taxon>Actinomycetes</taxon>
        <taxon>Kitasatosporales</taxon>
        <taxon>Streptomycetaceae</taxon>
        <taxon>Streptomyces</taxon>
    </lineage>
</organism>
<comment type="caution">
    <text evidence="3">The sequence shown here is derived from an EMBL/GenBank/DDBJ whole genome shotgun (WGS) entry which is preliminary data.</text>
</comment>